<dbReference type="Gene3D" id="1.20.5.170">
    <property type="match status" value="1"/>
</dbReference>
<feature type="region of interest" description="Disordered" evidence="4">
    <location>
        <begin position="1"/>
        <end position="89"/>
    </location>
</feature>
<evidence type="ECO:0000256" key="4">
    <source>
        <dbReference type="SAM" id="MobiDB-lite"/>
    </source>
</evidence>
<dbReference type="InterPro" id="IPR036770">
    <property type="entry name" value="Ankyrin_rpt-contain_sf"/>
</dbReference>
<keyword evidence="1" id="KW-0677">Repeat</keyword>
<dbReference type="Gene3D" id="1.25.40.20">
    <property type="entry name" value="Ankyrin repeat-containing domain"/>
    <property type="match status" value="2"/>
</dbReference>
<evidence type="ECO:0000313" key="6">
    <source>
        <dbReference type="EMBL" id="CRG82668.1"/>
    </source>
</evidence>
<evidence type="ECO:0000259" key="5">
    <source>
        <dbReference type="PROSITE" id="PS00036"/>
    </source>
</evidence>
<dbReference type="OMA" id="HNINAGF"/>
<dbReference type="PANTHER" id="PTHR24198">
    <property type="entry name" value="ANKYRIN REPEAT AND PROTEIN KINASE DOMAIN-CONTAINING PROTEIN"/>
    <property type="match status" value="1"/>
</dbReference>
<dbReference type="PROSITE" id="PS50297">
    <property type="entry name" value="ANK_REP_REGION"/>
    <property type="match status" value="3"/>
</dbReference>
<reference evidence="6 7" key="1">
    <citation type="submission" date="2015-04" db="EMBL/GenBank/DDBJ databases">
        <authorList>
            <person name="Syromyatnikov M.Y."/>
            <person name="Popov V.N."/>
        </authorList>
    </citation>
    <scope>NUCLEOTIDE SEQUENCE [LARGE SCALE GENOMIC DNA]</scope>
    <source>
        <strain evidence="6">WF-38-12</strain>
    </source>
</reference>
<feature type="compositionally biased region" description="Basic residues" evidence="4">
    <location>
        <begin position="34"/>
        <end position="53"/>
    </location>
</feature>
<evidence type="ECO:0000256" key="2">
    <source>
        <dbReference type="ARBA" id="ARBA00023043"/>
    </source>
</evidence>
<organism evidence="6 7">
    <name type="scientific">Talaromyces islandicus</name>
    <name type="common">Penicillium islandicum</name>
    <dbReference type="NCBI Taxonomy" id="28573"/>
    <lineage>
        <taxon>Eukaryota</taxon>
        <taxon>Fungi</taxon>
        <taxon>Dikarya</taxon>
        <taxon>Ascomycota</taxon>
        <taxon>Pezizomycotina</taxon>
        <taxon>Eurotiomycetes</taxon>
        <taxon>Eurotiomycetidae</taxon>
        <taxon>Eurotiales</taxon>
        <taxon>Trichocomaceae</taxon>
        <taxon>Talaromyces</taxon>
        <taxon>Talaromyces sect. Islandici</taxon>
    </lineage>
</organism>
<dbReference type="CDD" id="cd14688">
    <property type="entry name" value="bZIP_YAP"/>
    <property type="match status" value="1"/>
</dbReference>
<name>A0A0U1LI16_TALIS</name>
<dbReference type="EMBL" id="CVMT01000001">
    <property type="protein sequence ID" value="CRG82668.1"/>
    <property type="molecule type" value="Genomic_DNA"/>
</dbReference>
<keyword evidence="7" id="KW-1185">Reference proteome</keyword>
<gene>
    <name evidence="6" type="ORF">PISL3812_00012</name>
</gene>
<dbReference type="SUPFAM" id="SSF57959">
    <property type="entry name" value="Leucine zipper domain"/>
    <property type="match status" value="1"/>
</dbReference>
<keyword evidence="2 3" id="KW-0040">ANK repeat</keyword>
<dbReference type="SUPFAM" id="SSF48403">
    <property type="entry name" value="Ankyrin repeat"/>
    <property type="match status" value="1"/>
</dbReference>
<dbReference type="PANTHER" id="PTHR24198:SF165">
    <property type="entry name" value="ANKYRIN REPEAT-CONTAINING PROTEIN-RELATED"/>
    <property type="match status" value="1"/>
</dbReference>
<feature type="region of interest" description="Disordered" evidence="4">
    <location>
        <begin position="129"/>
        <end position="154"/>
    </location>
</feature>
<feature type="repeat" description="ANK" evidence="3">
    <location>
        <begin position="192"/>
        <end position="224"/>
    </location>
</feature>
<sequence>MSGNSAQNSLPRPLALQLPLQDHDRRTNTQAARERRRLQNKIAQRNHRRRKAAQRATLESQSQNSQNNGAQCDQSLPTPPDPFSQHQALPALDDPLSIDNFLLDIEGLDQGDADFLKGRAADLFEPDSRALSSYTSRESPLPLELSASTQPVPSQRRSNGQLAIHIASKWGFSSIIDVLLKNGADPNLVDNRRRTALHYAVEGGYMESIKVLLRWGADPSAIDLSGLNSLQMAVSKGYHDVVCLLMDHGVDPNLGALVDDGTSGQVLSPSET</sequence>
<dbReference type="InterPro" id="IPR046347">
    <property type="entry name" value="bZIP_sf"/>
</dbReference>
<dbReference type="PROSITE" id="PS00036">
    <property type="entry name" value="BZIP_BASIC"/>
    <property type="match status" value="1"/>
</dbReference>
<feature type="compositionally biased region" description="Low complexity" evidence="4">
    <location>
        <begin position="10"/>
        <end position="20"/>
    </location>
</feature>
<dbReference type="PROSITE" id="PS50088">
    <property type="entry name" value="ANK_REPEAT"/>
    <property type="match status" value="3"/>
</dbReference>
<dbReference type="InterPro" id="IPR002110">
    <property type="entry name" value="Ankyrin_rpt"/>
</dbReference>
<dbReference type="SMART" id="SM00248">
    <property type="entry name" value="ANK"/>
    <property type="match status" value="3"/>
</dbReference>
<dbReference type="GO" id="GO:0003700">
    <property type="term" value="F:DNA-binding transcription factor activity"/>
    <property type="evidence" value="ECO:0007669"/>
    <property type="project" value="InterPro"/>
</dbReference>
<feature type="domain" description="BZIP" evidence="5">
    <location>
        <begin position="35"/>
        <end position="50"/>
    </location>
</feature>
<evidence type="ECO:0000313" key="7">
    <source>
        <dbReference type="Proteomes" id="UP000054383"/>
    </source>
</evidence>
<proteinExistence type="predicted"/>
<feature type="repeat" description="ANK" evidence="3">
    <location>
        <begin position="159"/>
        <end position="191"/>
    </location>
</feature>
<feature type="repeat" description="ANK" evidence="3">
    <location>
        <begin position="225"/>
        <end position="257"/>
    </location>
</feature>
<accession>A0A0U1LI16</accession>
<dbReference type="STRING" id="28573.A0A0U1LI16"/>
<dbReference type="AlphaFoldDB" id="A0A0U1LI16"/>
<evidence type="ECO:0000256" key="3">
    <source>
        <dbReference type="PROSITE-ProRule" id="PRU00023"/>
    </source>
</evidence>
<dbReference type="OrthoDB" id="4807664at2759"/>
<dbReference type="InterPro" id="IPR004827">
    <property type="entry name" value="bZIP"/>
</dbReference>
<dbReference type="Pfam" id="PF12796">
    <property type="entry name" value="Ank_2"/>
    <property type="match status" value="1"/>
</dbReference>
<evidence type="ECO:0000256" key="1">
    <source>
        <dbReference type="ARBA" id="ARBA00022737"/>
    </source>
</evidence>
<protein>
    <submittedName>
        <fullName evidence="6">Pc16g04540</fullName>
    </submittedName>
</protein>
<dbReference type="Proteomes" id="UP000054383">
    <property type="component" value="Unassembled WGS sequence"/>
</dbReference>